<feature type="compositionally biased region" description="Low complexity" evidence="1">
    <location>
        <begin position="136"/>
        <end position="152"/>
    </location>
</feature>
<dbReference type="RefSeq" id="WP_062969360.1">
    <property type="nucleotide sequence ID" value="NZ_JAAXOS010000007.1"/>
</dbReference>
<sequence length="152" mass="16463">MANDSKTPDIRKTFRFAVDFADFFREGLYQMGPVRPDLEYTGNPDRPGPQKRDELTGALVWKATVSDPGERNARRASYEVLLLSDTEPEPTTPEIAPGIRPIALKEVTVQPRVGGQGEFKYLTYTVRATGYATPPGSGNRSAGSSGAGKTAA</sequence>
<gene>
    <name evidence="2" type="ORF">HGB38_15790</name>
</gene>
<evidence type="ECO:0000313" key="2">
    <source>
        <dbReference type="EMBL" id="NKY27679.1"/>
    </source>
</evidence>
<proteinExistence type="predicted"/>
<evidence type="ECO:0008006" key="4">
    <source>
        <dbReference type="Google" id="ProtNLM"/>
    </source>
</evidence>
<evidence type="ECO:0000313" key="3">
    <source>
        <dbReference type="Proteomes" id="UP000540698"/>
    </source>
</evidence>
<evidence type="ECO:0000256" key="1">
    <source>
        <dbReference type="SAM" id="MobiDB-lite"/>
    </source>
</evidence>
<protein>
    <recommendedName>
        <fullName evidence="4">Plasmid replication, integration and excision activator</fullName>
    </recommendedName>
</protein>
<reference evidence="2 3" key="1">
    <citation type="submission" date="2020-04" db="EMBL/GenBank/DDBJ databases">
        <title>MicrobeNet Type strains.</title>
        <authorList>
            <person name="Nicholson A.C."/>
        </authorList>
    </citation>
    <scope>NUCLEOTIDE SEQUENCE [LARGE SCALE GENOMIC DNA]</scope>
    <source>
        <strain evidence="2 3">DSM 44956</strain>
    </source>
</reference>
<feature type="region of interest" description="Disordered" evidence="1">
    <location>
        <begin position="130"/>
        <end position="152"/>
    </location>
</feature>
<accession>A0A7X6L4U5</accession>
<dbReference type="EMBL" id="JAAXOS010000007">
    <property type="protein sequence ID" value="NKY27679.1"/>
    <property type="molecule type" value="Genomic_DNA"/>
</dbReference>
<comment type="caution">
    <text evidence="2">The sequence shown here is derived from an EMBL/GenBank/DDBJ whole genome shotgun (WGS) entry which is preliminary data.</text>
</comment>
<organism evidence="2 3">
    <name type="scientific">Nocardia gamkensis</name>
    <dbReference type="NCBI Taxonomy" id="352869"/>
    <lineage>
        <taxon>Bacteria</taxon>
        <taxon>Bacillati</taxon>
        <taxon>Actinomycetota</taxon>
        <taxon>Actinomycetes</taxon>
        <taxon>Mycobacteriales</taxon>
        <taxon>Nocardiaceae</taxon>
        <taxon>Nocardia</taxon>
    </lineage>
</organism>
<dbReference type="Proteomes" id="UP000540698">
    <property type="component" value="Unassembled WGS sequence"/>
</dbReference>
<keyword evidence="3" id="KW-1185">Reference proteome</keyword>
<name>A0A7X6L4U5_9NOCA</name>
<dbReference type="AlphaFoldDB" id="A0A7X6L4U5"/>